<dbReference type="SMART" id="SM00225">
    <property type="entry name" value="BTB"/>
    <property type="match status" value="1"/>
</dbReference>
<gene>
    <name evidence="2" type="ORF">P153DRAFT_432919</name>
</gene>
<protein>
    <recommendedName>
        <fullName evidence="1">BTB domain-containing protein</fullName>
    </recommendedName>
</protein>
<dbReference type="PANTHER" id="PTHR47843:SF2">
    <property type="entry name" value="BTB DOMAIN-CONTAINING PROTEIN"/>
    <property type="match status" value="1"/>
</dbReference>
<dbReference type="Proteomes" id="UP000799771">
    <property type="component" value="Unassembled WGS sequence"/>
</dbReference>
<sequence length="237" mass="27435">MADGKYVEAQRPSAATRDEIVTIEIGPEHTKHLIHKALLIEHSEYFKKALNGPWKEAQNGAISLEDVDSGTFDIFVDWLYSQKLPATNRDWAFGVDESDNTIVAHARQLARIKAYTFGDRFLCLEFAKAVRNSLVDHLVTQSPYYDVVIHAFTNLPPENPILRLLVDCHCHVFEEYMDLDESEQLQKRDQLPHAFLIRVMLKYSRILAGAYEELDRCDYHEHGSEEEKQECKKSRRE</sequence>
<dbReference type="AlphaFoldDB" id="A0A6A6A8C8"/>
<feature type="domain" description="BTB" evidence="1">
    <location>
        <begin position="17"/>
        <end position="88"/>
    </location>
</feature>
<dbReference type="SUPFAM" id="SSF54695">
    <property type="entry name" value="POZ domain"/>
    <property type="match status" value="1"/>
</dbReference>
<reference evidence="2" key="1">
    <citation type="journal article" date="2020" name="Stud. Mycol.">
        <title>101 Dothideomycetes genomes: a test case for predicting lifestyles and emergence of pathogens.</title>
        <authorList>
            <person name="Haridas S."/>
            <person name="Albert R."/>
            <person name="Binder M."/>
            <person name="Bloem J."/>
            <person name="Labutti K."/>
            <person name="Salamov A."/>
            <person name="Andreopoulos B."/>
            <person name="Baker S."/>
            <person name="Barry K."/>
            <person name="Bills G."/>
            <person name="Bluhm B."/>
            <person name="Cannon C."/>
            <person name="Castanera R."/>
            <person name="Culley D."/>
            <person name="Daum C."/>
            <person name="Ezra D."/>
            <person name="Gonzalez J."/>
            <person name="Henrissat B."/>
            <person name="Kuo A."/>
            <person name="Liang C."/>
            <person name="Lipzen A."/>
            <person name="Lutzoni F."/>
            <person name="Magnuson J."/>
            <person name="Mondo S."/>
            <person name="Nolan M."/>
            <person name="Ohm R."/>
            <person name="Pangilinan J."/>
            <person name="Park H.-J."/>
            <person name="Ramirez L."/>
            <person name="Alfaro M."/>
            <person name="Sun H."/>
            <person name="Tritt A."/>
            <person name="Yoshinaga Y."/>
            <person name="Zwiers L.-H."/>
            <person name="Turgeon B."/>
            <person name="Goodwin S."/>
            <person name="Spatafora J."/>
            <person name="Crous P."/>
            <person name="Grigoriev I."/>
        </authorList>
    </citation>
    <scope>NUCLEOTIDE SEQUENCE</scope>
    <source>
        <strain evidence="2">CBS 119687</strain>
    </source>
</reference>
<dbReference type="OrthoDB" id="194443at2759"/>
<organism evidence="2 3">
    <name type="scientific">Dothidotthia symphoricarpi CBS 119687</name>
    <dbReference type="NCBI Taxonomy" id="1392245"/>
    <lineage>
        <taxon>Eukaryota</taxon>
        <taxon>Fungi</taxon>
        <taxon>Dikarya</taxon>
        <taxon>Ascomycota</taxon>
        <taxon>Pezizomycotina</taxon>
        <taxon>Dothideomycetes</taxon>
        <taxon>Pleosporomycetidae</taxon>
        <taxon>Pleosporales</taxon>
        <taxon>Dothidotthiaceae</taxon>
        <taxon>Dothidotthia</taxon>
    </lineage>
</organism>
<name>A0A6A6A8C8_9PLEO</name>
<dbReference type="PANTHER" id="PTHR47843">
    <property type="entry name" value="BTB DOMAIN-CONTAINING PROTEIN-RELATED"/>
    <property type="match status" value="1"/>
</dbReference>
<keyword evidence="3" id="KW-1185">Reference proteome</keyword>
<evidence type="ECO:0000259" key="1">
    <source>
        <dbReference type="PROSITE" id="PS50097"/>
    </source>
</evidence>
<evidence type="ECO:0000313" key="2">
    <source>
        <dbReference type="EMBL" id="KAF2127077.1"/>
    </source>
</evidence>
<dbReference type="EMBL" id="ML977511">
    <property type="protein sequence ID" value="KAF2127077.1"/>
    <property type="molecule type" value="Genomic_DNA"/>
</dbReference>
<dbReference type="InterPro" id="IPR000210">
    <property type="entry name" value="BTB/POZ_dom"/>
</dbReference>
<dbReference type="Gene3D" id="3.30.710.10">
    <property type="entry name" value="Potassium Channel Kv1.1, Chain A"/>
    <property type="match status" value="1"/>
</dbReference>
<evidence type="ECO:0000313" key="3">
    <source>
        <dbReference type="Proteomes" id="UP000799771"/>
    </source>
</evidence>
<proteinExistence type="predicted"/>
<dbReference type="Pfam" id="PF00651">
    <property type="entry name" value="BTB"/>
    <property type="match status" value="1"/>
</dbReference>
<dbReference type="PROSITE" id="PS50097">
    <property type="entry name" value="BTB"/>
    <property type="match status" value="1"/>
</dbReference>
<dbReference type="InterPro" id="IPR011333">
    <property type="entry name" value="SKP1/BTB/POZ_sf"/>
</dbReference>
<dbReference type="CDD" id="cd18186">
    <property type="entry name" value="BTB_POZ_ZBTB_KLHL-like"/>
    <property type="match status" value="1"/>
</dbReference>
<accession>A0A6A6A8C8</accession>
<dbReference type="GeneID" id="54413429"/>
<dbReference type="RefSeq" id="XP_033521466.1">
    <property type="nucleotide sequence ID" value="XM_033672997.1"/>
</dbReference>